<dbReference type="Proteomes" id="UP000471435">
    <property type="component" value="Unassembled WGS sequence"/>
</dbReference>
<organism evidence="5 6">
    <name type="scientific">Pontixanthobacter luteolus</name>
    <dbReference type="NCBI Taxonomy" id="295089"/>
    <lineage>
        <taxon>Bacteria</taxon>
        <taxon>Pseudomonadati</taxon>
        <taxon>Pseudomonadota</taxon>
        <taxon>Alphaproteobacteria</taxon>
        <taxon>Sphingomonadales</taxon>
        <taxon>Erythrobacteraceae</taxon>
        <taxon>Pontixanthobacter</taxon>
    </lineage>
</organism>
<feature type="repeat" description="TPR" evidence="1">
    <location>
        <begin position="65"/>
        <end position="98"/>
    </location>
</feature>
<evidence type="ECO:0000256" key="3">
    <source>
        <dbReference type="SAM" id="SignalP"/>
    </source>
</evidence>
<evidence type="ECO:0000313" key="6">
    <source>
        <dbReference type="Proteomes" id="UP000471435"/>
    </source>
</evidence>
<dbReference type="AlphaFoldDB" id="A0A6I4V1P4"/>
<dbReference type="InterPro" id="IPR019734">
    <property type="entry name" value="TPR_rpt"/>
</dbReference>
<evidence type="ECO:0000313" key="5">
    <source>
        <dbReference type="EMBL" id="MXP47191.1"/>
    </source>
</evidence>
<protein>
    <submittedName>
        <fullName evidence="5">Tetratricopeptide repeat protein</fullName>
    </submittedName>
</protein>
<dbReference type="Pfam" id="PF05036">
    <property type="entry name" value="SPOR"/>
    <property type="match status" value="1"/>
</dbReference>
<gene>
    <name evidence="5" type="ORF">GRI43_07285</name>
</gene>
<keyword evidence="3" id="KW-0732">Signal</keyword>
<dbReference type="PROSITE" id="PS51724">
    <property type="entry name" value="SPOR"/>
    <property type="match status" value="1"/>
</dbReference>
<keyword evidence="1" id="KW-0802">TPR repeat</keyword>
<dbReference type="InterPro" id="IPR011990">
    <property type="entry name" value="TPR-like_helical_dom_sf"/>
</dbReference>
<dbReference type="SUPFAM" id="SSF110997">
    <property type="entry name" value="Sporulation related repeat"/>
    <property type="match status" value="1"/>
</dbReference>
<reference evidence="5 6" key="1">
    <citation type="submission" date="2019-12" db="EMBL/GenBank/DDBJ databases">
        <title>Genomic-based taxomic classification of the family Erythrobacteraceae.</title>
        <authorList>
            <person name="Xu L."/>
        </authorList>
    </citation>
    <scope>NUCLEOTIDE SEQUENCE [LARGE SCALE GENOMIC DNA]</scope>
    <source>
        <strain evidence="5 6">SW-109</strain>
    </source>
</reference>
<feature type="domain" description="SPOR" evidence="4">
    <location>
        <begin position="485"/>
        <end position="566"/>
    </location>
</feature>
<feature type="signal peptide" evidence="3">
    <location>
        <begin position="1"/>
        <end position="28"/>
    </location>
</feature>
<feature type="chain" id="PRO_5026165098" evidence="3">
    <location>
        <begin position="29"/>
        <end position="575"/>
    </location>
</feature>
<evidence type="ECO:0000256" key="2">
    <source>
        <dbReference type="SAM" id="MobiDB-lite"/>
    </source>
</evidence>
<dbReference type="GO" id="GO:0042834">
    <property type="term" value="F:peptidoglycan binding"/>
    <property type="evidence" value="ECO:0007669"/>
    <property type="project" value="InterPro"/>
</dbReference>
<dbReference type="SUPFAM" id="SSF48452">
    <property type="entry name" value="TPR-like"/>
    <property type="match status" value="1"/>
</dbReference>
<comment type="caution">
    <text evidence="5">The sequence shown here is derived from an EMBL/GenBank/DDBJ whole genome shotgun (WGS) entry which is preliminary data.</text>
</comment>
<dbReference type="InterPro" id="IPR007730">
    <property type="entry name" value="SPOR-like_dom"/>
</dbReference>
<dbReference type="Gene3D" id="1.25.40.10">
    <property type="entry name" value="Tetratricopeptide repeat domain"/>
    <property type="match status" value="1"/>
</dbReference>
<feature type="compositionally biased region" description="Polar residues" evidence="2">
    <location>
        <begin position="555"/>
        <end position="567"/>
    </location>
</feature>
<keyword evidence="6" id="KW-1185">Reference proteome</keyword>
<accession>A0A6I4V1P4</accession>
<dbReference type="OrthoDB" id="7398646at2"/>
<proteinExistence type="predicted"/>
<name>A0A6I4V1P4_9SPHN</name>
<evidence type="ECO:0000256" key="1">
    <source>
        <dbReference type="PROSITE-ProRule" id="PRU00339"/>
    </source>
</evidence>
<dbReference type="PROSITE" id="PS50005">
    <property type="entry name" value="TPR"/>
    <property type="match status" value="1"/>
</dbReference>
<feature type="region of interest" description="Disordered" evidence="2">
    <location>
        <begin position="555"/>
        <end position="575"/>
    </location>
</feature>
<evidence type="ECO:0000259" key="4">
    <source>
        <dbReference type="PROSITE" id="PS51724"/>
    </source>
</evidence>
<sequence length="575" mass="60463">MQQGLTARKPLRAALFGCLMASAAPLSAQPTQDAVSQAVVQPLPPKSATDLSEALQRLARNSRDVDALIDAGNASLAVGDVDAAIGFFGRADELSPVNARIKVGLAGAFVRRERPLEALRLFDEAEQAGAATGALAGDRGLAYDLVGDNAAAQNFYQQAMARKDDDETRRRLALSHAIAGNRSEFEKVLYPLLKKQDFAAYRTRAFGMAILGEDTEAVAIAEAVMPRDLSARIAPYLRYMPRLTKAQQAAAANLGIFPRAAQIGRDDPRIAEYAGRSSAASNADARLAPQGEPLGRRVASAATDTKSPRRRPDRGRSAVPPEPAPVTAQPDEQATQSADLAANSGSKPVTASAELPQIAVRNSADNVQVRNELPAANSTIAAQVAAAPASVPPANMQAAAPSFDFAQAGASQSGASPVVVSTIAASNTPVKTPPDDPATVAEAFANFSLGPSTTAAPGAGAVDITTIKPPREVAKPPEPKTSEPPKHPERFWVQVATGKNVSALKFDWRRISRSAQGVLDGKNPHVTPWGQSNRLLAGPYASLKEARNTMNSLKENGVDSFTFTSPEGQEIDQLK</sequence>
<feature type="compositionally biased region" description="Polar residues" evidence="2">
    <location>
        <begin position="330"/>
        <end position="349"/>
    </location>
</feature>
<dbReference type="InterPro" id="IPR036680">
    <property type="entry name" value="SPOR-like_sf"/>
</dbReference>
<feature type="region of interest" description="Disordered" evidence="2">
    <location>
        <begin position="274"/>
        <end position="354"/>
    </location>
</feature>
<dbReference type="EMBL" id="WTYP01000001">
    <property type="protein sequence ID" value="MXP47191.1"/>
    <property type="molecule type" value="Genomic_DNA"/>
</dbReference>